<evidence type="ECO:0000256" key="1">
    <source>
        <dbReference type="SAM" id="Phobius"/>
    </source>
</evidence>
<comment type="caution">
    <text evidence="2">The sequence shown here is derived from an EMBL/GenBank/DDBJ whole genome shotgun (WGS) entry which is preliminary data.</text>
</comment>
<evidence type="ECO:0000313" key="2">
    <source>
        <dbReference type="EMBL" id="MDQ1151234.1"/>
    </source>
</evidence>
<sequence>MNFQQLIWIAVAISVLISIFGVSYLKHRENMFLIRRNQYLKQGPNISGYFSSGLILLGICIGVTAGLILRPYINSEIIPGALLYILCVSFFCGIALLIIYYYFKSLK</sequence>
<keyword evidence="1" id="KW-0812">Transmembrane</keyword>
<accession>A0ABU0U8E9</accession>
<keyword evidence="1" id="KW-0472">Membrane</keyword>
<feature type="transmembrane region" description="Helical" evidence="1">
    <location>
        <begin position="46"/>
        <end position="69"/>
    </location>
</feature>
<keyword evidence="1" id="KW-1133">Transmembrane helix</keyword>
<dbReference type="Proteomes" id="UP001244640">
    <property type="component" value="Unassembled WGS sequence"/>
</dbReference>
<dbReference type="EMBL" id="JAUTBA010000001">
    <property type="protein sequence ID" value="MDQ1151234.1"/>
    <property type="molecule type" value="Genomic_DNA"/>
</dbReference>
<feature type="transmembrane region" description="Helical" evidence="1">
    <location>
        <begin position="81"/>
        <end position="103"/>
    </location>
</feature>
<name>A0ABU0U8E9_9SPHI</name>
<reference evidence="2 3" key="1">
    <citation type="submission" date="2023-07" db="EMBL/GenBank/DDBJ databases">
        <title>Functional and genomic diversity of the sorghum phyllosphere microbiome.</title>
        <authorList>
            <person name="Shade A."/>
        </authorList>
    </citation>
    <scope>NUCLEOTIDE SEQUENCE [LARGE SCALE GENOMIC DNA]</scope>
    <source>
        <strain evidence="2 3">SORGH_AS_0892</strain>
    </source>
</reference>
<keyword evidence="3" id="KW-1185">Reference proteome</keyword>
<gene>
    <name evidence="2" type="ORF">QE382_003218</name>
</gene>
<feature type="transmembrane region" description="Helical" evidence="1">
    <location>
        <begin position="6"/>
        <end position="25"/>
    </location>
</feature>
<protein>
    <submittedName>
        <fullName evidence="2">UPF0716 family protein affecting phage T7 exclusion</fullName>
    </submittedName>
</protein>
<evidence type="ECO:0000313" key="3">
    <source>
        <dbReference type="Proteomes" id="UP001244640"/>
    </source>
</evidence>
<organism evidence="2 3">
    <name type="scientific">Sphingobacterium zeae</name>
    <dbReference type="NCBI Taxonomy" id="1776859"/>
    <lineage>
        <taxon>Bacteria</taxon>
        <taxon>Pseudomonadati</taxon>
        <taxon>Bacteroidota</taxon>
        <taxon>Sphingobacteriia</taxon>
        <taxon>Sphingobacteriales</taxon>
        <taxon>Sphingobacteriaceae</taxon>
        <taxon>Sphingobacterium</taxon>
    </lineage>
</organism>
<proteinExistence type="predicted"/>